<feature type="transmembrane region" description="Helical" evidence="2">
    <location>
        <begin position="218"/>
        <end position="238"/>
    </location>
</feature>
<dbReference type="PANTHER" id="PTHR38588:SF1">
    <property type="entry name" value="BLL0334 PROTEIN"/>
    <property type="match status" value="1"/>
</dbReference>
<reference evidence="3 4" key="1">
    <citation type="submission" date="2016-10" db="EMBL/GenBank/DDBJ databases">
        <authorList>
            <person name="Varghese N."/>
            <person name="Submissions S."/>
        </authorList>
    </citation>
    <scope>NUCLEOTIDE SEQUENCE [LARGE SCALE GENOMIC DNA]</scope>
    <source>
        <strain evidence="3 4">DSM 18839</strain>
    </source>
</reference>
<dbReference type="CDD" id="cd05018">
    <property type="entry name" value="CoxG"/>
    <property type="match status" value="1"/>
</dbReference>
<sequence>MDMTGKQIIPAPRQTVWEALNDPDVLKECIPGCEEIEKTGEHGFTAKVSAKVGPVKAKFAGAVELQDLNPPVSYTIVGEGKGGAAGFAKGGAKVNLEETTEDGAPATILTYEVNASVGGKLAAIGSRLIDSTAKKYANDFFEKFKEIASERAPGDAAAVPAAETPASDAKPAGAQTAAAAPKSAPAKKEDHAVTETADPRSEEMKRLGIPAENVYDGLHWAAALSWVALAAATVLLVVTANA</sequence>
<dbReference type="Gene3D" id="3.30.530.20">
    <property type="match status" value="1"/>
</dbReference>
<keyword evidence="2" id="KW-1133">Transmembrane helix</keyword>
<dbReference type="Proteomes" id="UP000198615">
    <property type="component" value="Unassembled WGS sequence"/>
</dbReference>
<dbReference type="AlphaFoldDB" id="A0A8G2F1E7"/>
<dbReference type="Pfam" id="PF06240">
    <property type="entry name" value="COXG"/>
    <property type="match status" value="1"/>
</dbReference>
<name>A0A8G2F1E7_9PROT</name>
<dbReference type="PANTHER" id="PTHR38588">
    <property type="entry name" value="BLL0334 PROTEIN"/>
    <property type="match status" value="1"/>
</dbReference>
<feature type="compositionally biased region" description="Basic and acidic residues" evidence="1">
    <location>
        <begin position="186"/>
        <end position="205"/>
    </location>
</feature>
<dbReference type="OrthoDB" id="9787428at2"/>
<evidence type="ECO:0008006" key="5">
    <source>
        <dbReference type="Google" id="ProtNLM"/>
    </source>
</evidence>
<protein>
    <recommendedName>
        <fullName evidence="5">Carbon monoxide dehydrogenase subunit G</fullName>
    </recommendedName>
</protein>
<evidence type="ECO:0000256" key="2">
    <source>
        <dbReference type="SAM" id="Phobius"/>
    </source>
</evidence>
<keyword evidence="4" id="KW-1185">Reference proteome</keyword>
<feature type="compositionally biased region" description="Low complexity" evidence="1">
    <location>
        <begin position="155"/>
        <end position="184"/>
    </location>
</feature>
<dbReference type="EMBL" id="FNBW01000001">
    <property type="protein sequence ID" value="SDF14394.1"/>
    <property type="molecule type" value="Genomic_DNA"/>
</dbReference>
<dbReference type="SUPFAM" id="SSF55961">
    <property type="entry name" value="Bet v1-like"/>
    <property type="match status" value="1"/>
</dbReference>
<feature type="region of interest" description="Disordered" evidence="1">
    <location>
        <begin position="155"/>
        <end position="205"/>
    </location>
</feature>
<evidence type="ECO:0000313" key="3">
    <source>
        <dbReference type="EMBL" id="SDF14394.1"/>
    </source>
</evidence>
<dbReference type="InterPro" id="IPR010419">
    <property type="entry name" value="CO_DH_gsu"/>
</dbReference>
<organism evidence="3 4">
    <name type="scientific">Thalassobaculum litoreum DSM 18839</name>
    <dbReference type="NCBI Taxonomy" id="1123362"/>
    <lineage>
        <taxon>Bacteria</taxon>
        <taxon>Pseudomonadati</taxon>
        <taxon>Pseudomonadota</taxon>
        <taxon>Alphaproteobacteria</taxon>
        <taxon>Rhodospirillales</taxon>
        <taxon>Thalassobaculaceae</taxon>
        <taxon>Thalassobaculum</taxon>
    </lineage>
</organism>
<keyword evidence="2" id="KW-0812">Transmembrane</keyword>
<keyword evidence="2" id="KW-0472">Membrane</keyword>
<dbReference type="InterPro" id="IPR023393">
    <property type="entry name" value="START-like_dom_sf"/>
</dbReference>
<accession>A0A8G2F1E7</accession>
<evidence type="ECO:0000256" key="1">
    <source>
        <dbReference type="SAM" id="MobiDB-lite"/>
    </source>
</evidence>
<comment type="caution">
    <text evidence="3">The sequence shown here is derived from an EMBL/GenBank/DDBJ whole genome shotgun (WGS) entry which is preliminary data.</text>
</comment>
<gene>
    <name evidence="3" type="ORF">SAMN05660686_00438</name>
</gene>
<evidence type="ECO:0000313" key="4">
    <source>
        <dbReference type="Proteomes" id="UP000198615"/>
    </source>
</evidence>
<proteinExistence type="predicted"/>